<evidence type="ECO:0000313" key="3">
    <source>
        <dbReference type="Proteomes" id="UP001162131"/>
    </source>
</evidence>
<evidence type="ECO:0000259" key="1">
    <source>
        <dbReference type="PROSITE" id="PS50296"/>
    </source>
</evidence>
<dbReference type="GO" id="GO:0001731">
    <property type="term" value="P:formation of translation preinitiation complex"/>
    <property type="evidence" value="ECO:0007669"/>
    <property type="project" value="TreeGrafter"/>
</dbReference>
<dbReference type="GO" id="GO:0002188">
    <property type="term" value="P:translation reinitiation"/>
    <property type="evidence" value="ECO:0007669"/>
    <property type="project" value="TreeGrafter"/>
</dbReference>
<dbReference type="Proteomes" id="UP001162131">
    <property type="component" value="Unassembled WGS sequence"/>
</dbReference>
<protein>
    <recommendedName>
        <fullName evidence="1">SUI1 domain-containing protein</fullName>
    </recommendedName>
</protein>
<name>A0AAU9IZG9_9CILI</name>
<dbReference type="PROSITE" id="PS50296">
    <property type="entry name" value="SUI1"/>
    <property type="match status" value="1"/>
</dbReference>
<reference evidence="2" key="1">
    <citation type="submission" date="2021-09" db="EMBL/GenBank/DDBJ databases">
        <authorList>
            <consortium name="AG Swart"/>
            <person name="Singh M."/>
            <person name="Singh A."/>
            <person name="Seah K."/>
            <person name="Emmerich C."/>
        </authorList>
    </citation>
    <scope>NUCLEOTIDE SEQUENCE</scope>
    <source>
        <strain evidence="2">ATCC30299</strain>
    </source>
</reference>
<dbReference type="SUPFAM" id="SSF55159">
    <property type="entry name" value="eIF1-like"/>
    <property type="match status" value="1"/>
</dbReference>
<gene>
    <name evidence="2" type="ORF">BSTOLATCC_MIC20908</name>
</gene>
<evidence type="ECO:0000313" key="2">
    <source>
        <dbReference type="EMBL" id="CAG9318434.1"/>
    </source>
</evidence>
<organism evidence="2 3">
    <name type="scientific">Blepharisma stoltei</name>
    <dbReference type="NCBI Taxonomy" id="1481888"/>
    <lineage>
        <taxon>Eukaryota</taxon>
        <taxon>Sar</taxon>
        <taxon>Alveolata</taxon>
        <taxon>Ciliophora</taxon>
        <taxon>Postciliodesmatophora</taxon>
        <taxon>Heterotrichea</taxon>
        <taxon>Heterotrichida</taxon>
        <taxon>Blepharismidae</taxon>
        <taxon>Blepharisma</taxon>
    </lineage>
</organism>
<comment type="caution">
    <text evidence="2">The sequence shown here is derived from an EMBL/GenBank/DDBJ whole genome shotgun (WGS) entry which is preliminary data.</text>
</comment>
<dbReference type="AlphaFoldDB" id="A0AAU9IZG9"/>
<keyword evidence="3" id="KW-1185">Reference proteome</keyword>
<dbReference type="EMBL" id="CAJZBQ010000020">
    <property type="protein sequence ID" value="CAG9318434.1"/>
    <property type="molecule type" value="Genomic_DNA"/>
</dbReference>
<dbReference type="Gene3D" id="3.30.780.10">
    <property type="entry name" value="SUI1-like domain"/>
    <property type="match status" value="1"/>
</dbReference>
<dbReference type="PANTHER" id="PTHR12789:SF0">
    <property type="entry name" value="DENSITY-REGULATED PROTEIN"/>
    <property type="match status" value="1"/>
</dbReference>
<dbReference type="PANTHER" id="PTHR12789">
    <property type="entry name" value="DENSITY-REGULATED PROTEIN HOMOLOG"/>
    <property type="match status" value="1"/>
</dbReference>
<sequence>METIYPLQVTYCPICTLPVEYCEYGPDFNACKKWIANNCPEAYPELAEEFEKIKLGEEPAPIEEAKAPVQAPTKKVKFEGPKQVKIALLKRGATKNITAISGLKDFGIDLKAEAKNIRKKFACGCSVVDDSIELQGNSVNQVYDHLSEIYPDMKLVIEEEGGKKKVNKGSKK</sequence>
<dbReference type="InterPro" id="IPR001950">
    <property type="entry name" value="SUI1"/>
</dbReference>
<accession>A0AAU9IZG9</accession>
<dbReference type="InterPro" id="IPR036877">
    <property type="entry name" value="SUI1_dom_sf"/>
</dbReference>
<dbReference type="InterPro" id="IPR050318">
    <property type="entry name" value="DENR/SUI1_TIF"/>
</dbReference>
<dbReference type="InterPro" id="IPR048517">
    <property type="entry name" value="DENR_N"/>
</dbReference>
<feature type="domain" description="SUI1" evidence="1">
    <location>
        <begin position="84"/>
        <end position="150"/>
    </location>
</feature>
<dbReference type="GO" id="GO:0003743">
    <property type="term" value="F:translation initiation factor activity"/>
    <property type="evidence" value="ECO:0007669"/>
    <property type="project" value="InterPro"/>
</dbReference>
<proteinExistence type="predicted"/>
<dbReference type="GO" id="GO:0003729">
    <property type="term" value="F:mRNA binding"/>
    <property type="evidence" value="ECO:0007669"/>
    <property type="project" value="TreeGrafter"/>
</dbReference>
<dbReference type="Pfam" id="PF01253">
    <property type="entry name" value="SUI1"/>
    <property type="match status" value="1"/>
</dbReference>
<dbReference type="Pfam" id="PF21023">
    <property type="entry name" value="DENR_N"/>
    <property type="match status" value="1"/>
</dbReference>